<evidence type="ECO:0000313" key="2">
    <source>
        <dbReference type="EMBL" id="AHI21948.1"/>
    </source>
</evidence>
<protein>
    <recommendedName>
        <fullName evidence="4">DUF3017 domain-containing protein</fullName>
    </recommendedName>
</protein>
<sequence length="108" mass="11715">MTPHVALENPHDRGLAPSRLSRKVQYLFLAGFLVALCLSTLFALTEHWRRASFVLGASLLWLSVVRLTCDSKVLGVLSVRSRRFDATFTGAVGAAIVFLATSVDPLGS</sequence>
<dbReference type="Proteomes" id="UP000019222">
    <property type="component" value="Chromosome"/>
</dbReference>
<reference evidence="2 3" key="1">
    <citation type="submission" date="2013-02" db="EMBL/GenBank/DDBJ databases">
        <title>The complete genome sequence of Corynebacterium vitaeruminis DSM 20294.</title>
        <authorList>
            <person name="Ruckert C."/>
            <person name="Albersmeier A."/>
            <person name="Kalinowski J."/>
        </authorList>
    </citation>
    <scope>NUCLEOTIDE SEQUENCE [LARGE SCALE GENOMIC DNA]</scope>
    <source>
        <strain evidence="3">ATCC 10234</strain>
    </source>
</reference>
<name>W5Y638_9CORY</name>
<dbReference type="STRING" id="1224164.B843_02785"/>
<feature type="transmembrane region" description="Helical" evidence="1">
    <location>
        <begin position="26"/>
        <end position="45"/>
    </location>
</feature>
<evidence type="ECO:0000313" key="3">
    <source>
        <dbReference type="Proteomes" id="UP000019222"/>
    </source>
</evidence>
<feature type="transmembrane region" description="Helical" evidence="1">
    <location>
        <begin position="51"/>
        <end position="69"/>
    </location>
</feature>
<keyword evidence="3" id="KW-1185">Reference proteome</keyword>
<evidence type="ECO:0000256" key="1">
    <source>
        <dbReference type="SAM" id="Phobius"/>
    </source>
</evidence>
<accession>W5Y638</accession>
<dbReference type="Pfam" id="PF11222">
    <property type="entry name" value="DUF3017"/>
    <property type="match status" value="1"/>
</dbReference>
<feature type="transmembrane region" description="Helical" evidence="1">
    <location>
        <begin position="84"/>
        <end position="103"/>
    </location>
</feature>
<dbReference type="AlphaFoldDB" id="W5Y638"/>
<organism evidence="2 3">
    <name type="scientific">Corynebacterium vitaeruminis DSM 20294</name>
    <dbReference type="NCBI Taxonomy" id="1224164"/>
    <lineage>
        <taxon>Bacteria</taxon>
        <taxon>Bacillati</taxon>
        <taxon>Actinomycetota</taxon>
        <taxon>Actinomycetes</taxon>
        <taxon>Mycobacteriales</taxon>
        <taxon>Corynebacteriaceae</taxon>
        <taxon>Corynebacterium</taxon>
    </lineage>
</organism>
<dbReference type="HOGENOM" id="CLU_152435_0_0_11"/>
<dbReference type="EMBL" id="CP004353">
    <property type="protein sequence ID" value="AHI21948.1"/>
    <property type="molecule type" value="Genomic_DNA"/>
</dbReference>
<dbReference type="RefSeq" id="WP_025252004.1">
    <property type="nucleotide sequence ID" value="NZ_CP004353.1"/>
</dbReference>
<evidence type="ECO:0008006" key="4">
    <source>
        <dbReference type="Google" id="ProtNLM"/>
    </source>
</evidence>
<dbReference type="InterPro" id="IPR021385">
    <property type="entry name" value="DUF3017"/>
</dbReference>
<dbReference type="eggNOG" id="ENOG5033CNM">
    <property type="taxonomic scope" value="Bacteria"/>
</dbReference>
<dbReference type="KEGG" id="cvt:B843_02785"/>
<keyword evidence="1" id="KW-1133">Transmembrane helix</keyword>
<dbReference type="PATRIC" id="fig|1224164.3.peg.551"/>
<gene>
    <name evidence="2" type="ORF">B843_02785</name>
</gene>
<keyword evidence="1" id="KW-0812">Transmembrane</keyword>
<proteinExistence type="predicted"/>
<keyword evidence="1" id="KW-0472">Membrane</keyword>